<sequence>MDDLAKTKFYAVKKGRQTGIFLTWAQCQEQVKGYPGAIFKSFPTKEEALAYLGGQEVKVATPQSATSNLKTPYAFIDGSYNITTKDYGYGGFLQIDEETRITLQGKGNDTEKASMRNVAGEIDGAMAAVKAALDHDLTQLTILYDYQGIESWATGDWQAKNVFTQQYRDIMQTLMRHIQIHFVKVKGHSGIPGNELADQLAKEAVGIK</sequence>
<dbReference type="InterPro" id="IPR012337">
    <property type="entry name" value="RNaseH-like_sf"/>
</dbReference>
<gene>
    <name evidence="11" type="ORF">P7H47_02090</name>
</gene>
<dbReference type="PANTHER" id="PTHR10642">
    <property type="entry name" value="RIBONUCLEASE H1"/>
    <property type="match status" value="1"/>
</dbReference>
<organism evidence="11 12">
    <name type="scientific">Enterococcus cecorum</name>
    <dbReference type="NCBI Taxonomy" id="44008"/>
    <lineage>
        <taxon>Bacteria</taxon>
        <taxon>Bacillati</taxon>
        <taxon>Bacillota</taxon>
        <taxon>Bacilli</taxon>
        <taxon>Lactobacillales</taxon>
        <taxon>Enterococcaceae</taxon>
        <taxon>Enterococcus</taxon>
    </lineage>
</organism>
<dbReference type="GO" id="GO:0004523">
    <property type="term" value="F:RNA-DNA hybrid ribonuclease activity"/>
    <property type="evidence" value="ECO:0007669"/>
    <property type="project" value="UniProtKB-EC"/>
</dbReference>
<dbReference type="SUPFAM" id="SSF53098">
    <property type="entry name" value="Ribonuclease H-like"/>
    <property type="match status" value="1"/>
</dbReference>
<dbReference type="InterPro" id="IPR011320">
    <property type="entry name" value="RNase_H1_N"/>
</dbReference>
<keyword evidence="5" id="KW-0540">Nuclease</keyword>
<reference evidence="11" key="1">
    <citation type="submission" date="2023-03" db="EMBL/GenBank/DDBJ databases">
        <authorList>
            <person name="Shen W."/>
            <person name="Cai J."/>
        </authorList>
    </citation>
    <scope>NUCLEOTIDE SEQUENCE</scope>
    <source>
        <strain evidence="11">B245-2</strain>
    </source>
</reference>
<evidence type="ECO:0000256" key="9">
    <source>
        <dbReference type="ARBA" id="ARBA00022842"/>
    </source>
</evidence>
<dbReference type="GO" id="GO:0043137">
    <property type="term" value="P:DNA replication, removal of RNA primer"/>
    <property type="evidence" value="ECO:0007669"/>
    <property type="project" value="TreeGrafter"/>
</dbReference>
<keyword evidence="8" id="KW-0378">Hydrolase</keyword>
<dbReference type="GO" id="GO:0003676">
    <property type="term" value="F:nucleic acid binding"/>
    <property type="evidence" value="ECO:0007669"/>
    <property type="project" value="InterPro"/>
</dbReference>
<evidence type="ECO:0000256" key="8">
    <source>
        <dbReference type="ARBA" id="ARBA00022801"/>
    </source>
</evidence>
<dbReference type="GO" id="GO:0046872">
    <property type="term" value="F:metal ion binding"/>
    <property type="evidence" value="ECO:0007669"/>
    <property type="project" value="UniProtKB-KW"/>
</dbReference>
<comment type="similarity">
    <text evidence="3">Belongs to the RNase H family.</text>
</comment>
<dbReference type="RefSeq" id="WP_243179278.1">
    <property type="nucleotide sequence ID" value="NZ_JAKYKU010000026.1"/>
</dbReference>
<dbReference type="InterPro" id="IPR050092">
    <property type="entry name" value="RNase_H"/>
</dbReference>
<comment type="catalytic activity">
    <reaction evidence="1">
        <text>Endonucleolytic cleavage to 5'-phosphomonoester.</text>
        <dbReference type="EC" id="3.1.26.4"/>
    </reaction>
</comment>
<evidence type="ECO:0000256" key="1">
    <source>
        <dbReference type="ARBA" id="ARBA00000077"/>
    </source>
</evidence>
<dbReference type="PANTHER" id="PTHR10642:SF26">
    <property type="entry name" value="RIBONUCLEASE H1"/>
    <property type="match status" value="1"/>
</dbReference>
<evidence type="ECO:0000256" key="3">
    <source>
        <dbReference type="ARBA" id="ARBA00005300"/>
    </source>
</evidence>
<evidence type="ECO:0000256" key="2">
    <source>
        <dbReference type="ARBA" id="ARBA00001946"/>
    </source>
</evidence>
<name>A0AAW8TM07_9ENTE</name>
<dbReference type="AlphaFoldDB" id="A0AAW8TM07"/>
<evidence type="ECO:0000259" key="10">
    <source>
        <dbReference type="PROSITE" id="PS50879"/>
    </source>
</evidence>
<dbReference type="EMBL" id="JARQBI010000003">
    <property type="protein sequence ID" value="MDT2796063.1"/>
    <property type="molecule type" value="Genomic_DNA"/>
</dbReference>
<accession>A0AAW8TM07</accession>
<evidence type="ECO:0000313" key="11">
    <source>
        <dbReference type="EMBL" id="MDT2796063.1"/>
    </source>
</evidence>
<dbReference type="EC" id="3.1.26.4" evidence="4"/>
<keyword evidence="9" id="KW-0460">Magnesium</keyword>
<dbReference type="Pfam" id="PF01693">
    <property type="entry name" value="Cauli_VI"/>
    <property type="match status" value="1"/>
</dbReference>
<evidence type="ECO:0000256" key="4">
    <source>
        <dbReference type="ARBA" id="ARBA00012180"/>
    </source>
</evidence>
<evidence type="ECO:0000313" key="12">
    <source>
        <dbReference type="Proteomes" id="UP001255696"/>
    </source>
</evidence>
<dbReference type="InterPro" id="IPR002156">
    <property type="entry name" value="RNaseH_domain"/>
</dbReference>
<evidence type="ECO:0000256" key="7">
    <source>
        <dbReference type="ARBA" id="ARBA00022759"/>
    </source>
</evidence>
<evidence type="ECO:0000256" key="5">
    <source>
        <dbReference type="ARBA" id="ARBA00022722"/>
    </source>
</evidence>
<dbReference type="Gene3D" id="3.30.420.10">
    <property type="entry name" value="Ribonuclease H-like superfamily/Ribonuclease H"/>
    <property type="match status" value="1"/>
</dbReference>
<keyword evidence="6" id="KW-0479">Metal-binding</keyword>
<evidence type="ECO:0000256" key="6">
    <source>
        <dbReference type="ARBA" id="ARBA00022723"/>
    </source>
</evidence>
<dbReference type="Proteomes" id="UP001255696">
    <property type="component" value="Unassembled WGS sequence"/>
</dbReference>
<feature type="domain" description="RNase H type-1" evidence="10">
    <location>
        <begin position="68"/>
        <end position="206"/>
    </location>
</feature>
<dbReference type="PROSITE" id="PS50879">
    <property type="entry name" value="RNASE_H_1"/>
    <property type="match status" value="1"/>
</dbReference>
<protein>
    <recommendedName>
        <fullName evidence="4">ribonuclease H</fullName>
        <ecNumber evidence="4">3.1.26.4</ecNumber>
    </recommendedName>
</protein>
<keyword evidence="7" id="KW-0255">Endonuclease</keyword>
<dbReference type="InterPro" id="IPR036397">
    <property type="entry name" value="RNaseH_sf"/>
</dbReference>
<dbReference type="Pfam" id="PF00075">
    <property type="entry name" value="RNase_H"/>
    <property type="match status" value="1"/>
</dbReference>
<proteinExistence type="inferred from homology"/>
<comment type="cofactor">
    <cofactor evidence="2">
        <name>Mg(2+)</name>
        <dbReference type="ChEBI" id="CHEBI:18420"/>
    </cofactor>
</comment>
<dbReference type="CDD" id="cd09277">
    <property type="entry name" value="RNase_HI_bacteria_like"/>
    <property type="match status" value="1"/>
</dbReference>
<dbReference type="SUPFAM" id="SSF55658">
    <property type="entry name" value="L9 N-domain-like"/>
    <property type="match status" value="1"/>
</dbReference>
<dbReference type="InterPro" id="IPR009027">
    <property type="entry name" value="Ribosomal_bL9/RNase_H1_N"/>
</dbReference>
<dbReference type="FunFam" id="3.40.970.10:FF:000001">
    <property type="entry name" value="Ribonuclease H1"/>
    <property type="match status" value="1"/>
</dbReference>
<dbReference type="Gene3D" id="3.40.970.10">
    <property type="entry name" value="Ribonuclease H1, N-terminal domain"/>
    <property type="match status" value="1"/>
</dbReference>
<comment type="caution">
    <text evidence="11">The sequence shown here is derived from an EMBL/GenBank/DDBJ whole genome shotgun (WGS) entry which is preliminary data.</text>
</comment>
<dbReference type="InterPro" id="IPR037056">
    <property type="entry name" value="RNase_H1_N_sf"/>
</dbReference>